<feature type="non-terminal residue" evidence="1">
    <location>
        <position position="66"/>
    </location>
</feature>
<dbReference type="EMBL" id="CAJNNV010015025">
    <property type="protein sequence ID" value="CAE8603095.1"/>
    <property type="molecule type" value="Genomic_DNA"/>
</dbReference>
<name>A0A813EVN4_POLGL</name>
<proteinExistence type="predicted"/>
<comment type="caution">
    <text evidence="1">The sequence shown here is derived from an EMBL/GenBank/DDBJ whole genome shotgun (WGS) entry which is preliminary data.</text>
</comment>
<evidence type="ECO:0000313" key="1">
    <source>
        <dbReference type="EMBL" id="CAE8603095.1"/>
    </source>
</evidence>
<evidence type="ECO:0000313" key="2">
    <source>
        <dbReference type="Proteomes" id="UP000654075"/>
    </source>
</evidence>
<accession>A0A813EVN4</accession>
<reference evidence="1" key="1">
    <citation type="submission" date="2021-02" db="EMBL/GenBank/DDBJ databases">
        <authorList>
            <person name="Dougan E. K."/>
            <person name="Rhodes N."/>
            <person name="Thang M."/>
            <person name="Chan C."/>
        </authorList>
    </citation>
    <scope>NUCLEOTIDE SEQUENCE</scope>
</reference>
<organism evidence="1 2">
    <name type="scientific">Polarella glacialis</name>
    <name type="common">Dinoflagellate</name>
    <dbReference type="NCBI Taxonomy" id="89957"/>
    <lineage>
        <taxon>Eukaryota</taxon>
        <taxon>Sar</taxon>
        <taxon>Alveolata</taxon>
        <taxon>Dinophyceae</taxon>
        <taxon>Suessiales</taxon>
        <taxon>Suessiaceae</taxon>
        <taxon>Polarella</taxon>
    </lineage>
</organism>
<dbReference type="Proteomes" id="UP000654075">
    <property type="component" value="Unassembled WGS sequence"/>
</dbReference>
<sequence length="66" mass="7381">AREHGLDRPDTTTSVMADKKNELLAEKETSALKKLQSAAGLVDKSSTVERLDWMYEQTSSQKPDDE</sequence>
<gene>
    <name evidence="1" type="ORF">PGLA1383_LOCUS21316</name>
</gene>
<protein>
    <submittedName>
        <fullName evidence="1">Uncharacterized protein</fullName>
    </submittedName>
</protein>
<feature type="non-terminal residue" evidence="1">
    <location>
        <position position="1"/>
    </location>
</feature>
<keyword evidence="2" id="KW-1185">Reference proteome</keyword>
<dbReference type="AlphaFoldDB" id="A0A813EVN4"/>